<reference evidence="2 3" key="1">
    <citation type="submission" date="2020-04" db="EMBL/GenBank/DDBJ databases">
        <authorList>
            <person name="De Canck E."/>
        </authorList>
    </citation>
    <scope>NUCLEOTIDE SEQUENCE [LARGE SCALE GENOMIC DNA]</scope>
    <source>
        <strain evidence="2 3">LMG 26858</strain>
    </source>
</reference>
<sequence>MGEPSAAAPSRDFGWRAEDAAAAGMPQARGEPVVRLGPKAPAEQSDIARGIAKSARPPCKNAHADKGLLALPFLLADTVTDRGCKW</sequence>
<keyword evidence="3" id="KW-1185">Reference proteome</keyword>
<feature type="region of interest" description="Disordered" evidence="1">
    <location>
        <begin position="1"/>
        <end position="33"/>
    </location>
</feature>
<dbReference type="Proteomes" id="UP000494117">
    <property type="component" value="Unassembled WGS sequence"/>
</dbReference>
<evidence type="ECO:0000256" key="1">
    <source>
        <dbReference type="SAM" id="MobiDB-lite"/>
    </source>
</evidence>
<gene>
    <name evidence="2" type="ORF">LMG26858_01803</name>
</gene>
<dbReference type="EMBL" id="CADILG010000010">
    <property type="protein sequence ID" value="CAB3852892.1"/>
    <property type="molecule type" value="Genomic_DNA"/>
</dbReference>
<organism evidence="2 3">
    <name type="scientific">Achromobacter anxifer</name>
    <dbReference type="NCBI Taxonomy" id="1287737"/>
    <lineage>
        <taxon>Bacteria</taxon>
        <taxon>Pseudomonadati</taxon>
        <taxon>Pseudomonadota</taxon>
        <taxon>Betaproteobacteria</taxon>
        <taxon>Burkholderiales</taxon>
        <taxon>Alcaligenaceae</taxon>
        <taxon>Achromobacter</taxon>
    </lineage>
</organism>
<protein>
    <submittedName>
        <fullName evidence="2">Uncharacterized protein</fullName>
    </submittedName>
</protein>
<dbReference type="RefSeq" id="WP_175206712.1">
    <property type="nucleotide sequence ID" value="NZ_CADILG010000010.1"/>
</dbReference>
<evidence type="ECO:0000313" key="3">
    <source>
        <dbReference type="Proteomes" id="UP000494117"/>
    </source>
</evidence>
<dbReference type="AlphaFoldDB" id="A0A6S7CZ40"/>
<accession>A0A6S7CZ40</accession>
<evidence type="ECO:0000313" key="2">
    <source>
        <dbReference type="EMBL" id="CAB3852892.1"/>
    </source>
</evidence>
<proteinExistence type="predicted"/>
<name>A0A6S7CZ40_9BURK</name>